<dbReference type="EMBL" id="JAAWWB010000015">
    <property type="protein sequence ID" value="KAG6766316.1"/>
    <property type="molecule type" value="Genomic_DNA"/>
</dbReference>
<name>A0A8X7ZBZ5_POPTO</name>
<sequence length="323" mass="36650">MLFVLSAPIRGIFSLQRAALVQRQRERLGVGFRLFSTQAASNAGTPPPPEKTHFGGLKDEDRIFTNLYGLHEPFLKGAMKRGGWYRTKDLVLKGSDWIVNEVKKSGLRGRGGAGFLSALKFMPKTTDGRPSYLVVNADERMRASAAYIYIRGGYALVLTFVVKRQRFWKALKENTRQHNNSAAWSDRKCFIHELLEINEETTAVSSMARTVPSCDDNGGDCGRGGGEALIPCSNICLPSCSFVEQINSPSRIPRNYYYSKCDMVGDIFYGTDDYLDVRDSIHREDVLEHYRREIIMRSLHKRKLSRFSISRCFEFLELIYCLG</sequence>
<dbReference type="PANTHER" id="PTHR11780">
    <property type="entry name" value="NADH-UBIQUINONE OXIDOREDUCTASE FLAVOPROTEIN 1 NDUFV1"/>
    <property type="match status" value="1"/>
</dbReference>
<reference evidence="1" key="1">
    <citation type="journal article" date="2020" name="bioRxiv">
        <title>Hybrid origin of Populus tomentosa Carr. identified through genome sequencing and phylogenomic analysis.</title>
        <authorList>
            <person name="An X."/>
            <person name="Gao K."/>
            <person name="Chen Z."/>
            <person name="Li J."/>
            <person name="Yang X."/>
            <person name="Yang X."/>
            <person name="Zhou J."/>
            <person name="Guo T."/>
            <person name="Zhao T."/>
            <person name="Huang S."/>
            <person name="Miao D."/>
            <person name="Khan W.U."/>
            <person name="Rao P."/>
            <person name="Ye M."/>
            <person name="Lei B."/>
            <person name="Liao W."/>
            <person name="Wang J."/>
            <person name="Ji L."/>
            <person name="Li Y."/>
            <person name="Guo B."/>
            <person name="Mustafa N.S."/>
            <person name="Li S."/>
            <person name="Yun Q."/>
            <person name="Keller S.R."/>
            <person name="Mao J."/>
            <person name="Zhang R."/>
            <person name="Strauss S.H."/>
        </authorList>
    </citation>
    <scope>NUCLEOTIDE SEQUENCE</scope>
    <source>
        <strain evidence="1">GM15</strain>
        <tissue evidence="1">Leaf</tissue>
    </source>
</reference>
<gene>
    <name evidence="1" type="ORF">POTOM_030392</name>
</gene>
<dbReference type="GO" id="GO:0005739">
    <property type="term" value="C:mitochondrion"/>
    <property type="evidence" value="ECO:0007669"/>
    <property type="project" value="GOC"/>
</dbReference>
<dbReference type="PANTHER" id="PTHR11780:SF10">
    <property type="entry name" value="NADH DEHYDROGENASE [UBIQUINONE] FLAVOPROTEIN 1, MITOCHONDRIAL"/>
    <property type="match status" value="1"/>
</dbReference>
<organism evidence="1 2">
    <name type="scientific">Populus tomentosa</name>
    <name type="common">Chinese white poplar</name>
    <dbReference type="NCBI Taxonomy" id="118781"/>
    <lineage>
        <taxon>Eukaryota</taxon>
        <taxon>Viridiplantae</taxon>
        <taxon>Streptophyta</taxon>
        <taxon>Embryophyta</taxon>
        <taxon>Tracheophyta</taxon>
        <taxon>Spermatophyta</taxon>
        <taxon>Magnoliopsida</taxon>
        <taxon>eudicotyledons</taxon>
        <taxon>Gunneridae</taxon>
        <taxon>Pentapetalae</taxon>
        <taxon>rosids</taxon>
        <taxon>fabids</taxon>
        <taxon>Malpighiales</taxon>
        <taxon>Salicaceae</taxon>
        <taxon>Saliceae</taxon>
        <taxon>Populus</taxon>
    </lineage>
</organism>
<dbReference type="GO" id="GO:0006120">
    <property type="term" value="P:mitochondrial electron transport, NADH to ubiquinone"/>
    <property type="evidence" value="ECO:0007669"/>
    <property type="project" value="TreeGrafter"/>
</dbReference>
<dbReference type="AlphaFoldDB" id="A0A8X7ZBZ5"/>
<evidence type="ECO:0008006" key="3">
    <source>
        <dbReference type="Google" id="ProtNLM"/>
    </source>
</evidence>
<evidence type="ECO:0000313" key="1">
    <source>
        <dbReference type="EMBL" id="KAG6766316.1"/>
    </source>
</evidence>
<proteinExistence type="predicted"/>
<dbReference type="InterPro" id="IPR050837">
    <property type="entry name" value="ComplexI_51kDa_subunit"/>
</dbReference>
<dbReference type="OrthoDB" id="1749484at2759"/>
<keyword evidence="2" id="KW-1185">Reference proteome</keyword>
<comment type="caution">
    <text evidence="1">The sequence shown here is derived from an EMBL/GenBank/DDBJ whole genome shotgun (WGS) entry which is preliminary data.</text>
</comment>
<evidence type="ECO:0000313" key="2">
    <source>
        <dbReference type="Proteomes" id="UP000886885"/>
    </source>
</evidence>
<dbReference type="Proteomes" id="UP000886885">
    <property type="component" value="Chromosome 8A"/>
</dbReference>
<accession>A0A8X7ZBZ5</accession>
<protein>
    <recommendedName>
        <fullName evidence="3">NADH-ubiquinone oxidoreductase 51kDa subunit FMN-binding domain-containing protein</fullName>
    </recommendedName>
</protein>